<gene>
    <name evidence="10" type="ordered locus">Desor_3358</name>
</gene>
<dbReference type="PANTHER" id="PTHR30050:SF2">
    <property type="entry name" value="CHROMOSOMAL REPLICATION INITIATOR PROTEIN DNAA"/>
    <property type="match status" value="1"/>
</dbReference>
<dbReference type="InterPro" id="IPR013317">
    <property type="entry name" value="DnaA_dom"/>
</dbReference>
<dbReference type="InterPro" id="IPR003593">
    <property type="entry name" value="AAA+_ATPase"/>
</dbReference>
<keyword evidence="1" id="KW-0963">Cytoplasm</keyword>
<dbReference type="eggNOG" id="COG0593">
    <property type="taxonomic scope" value="Bacteria"/>
</dbReference>
<keyword evidence="5" id="KW-0446">Lipid-binding</keyword>
<reference evidence="11" key="1">
    <citation type="submission" date="2011-11" db="EMBL/GenBank/DDBJ databases">
        <title>Complete sequence of Desulfosporosinus orientis DSM 765.</title>
        <authorList>
            <person name="Lucas S."/>
            <person name="Han J."/>
            <person name="Lapidus A."/>
            <person name="Cheng J.-F."/>
            <person name="Goodwin L."/>
            <person name="Pitluck S."/>
            <person name="Peters L."/>
            <person name="Ovchinnikova G."/>
            <person name="Teshima H."/>
            <person name="Detter J.C."/>
            <person name="Han C."/>
            <person name="Tapia R."/>
            <person name="Land M."/>
            <person name="Hauser L."/>
            <person name="Kyrpides N."/>
            <person name="Ivanova N."/>
            <person name="Pagani I."/>
            <person name="Pester M."/>
            <person name="Spring S."/>
            <person name="Ollivier B."/>
            <person name="Rattei T."/>
            <person name="Klenk H.-P."/>
            <person name="Wagner M."/>
            <person name="Loy A."/>
            <person name="Woyke T."/>
        </authorList>
    </citation>
    <scope>NUCLEOTIDE SEQUENCE [LARGE SCALE GENOMIC DNA]</scope>
    <source>
        <strain evidence="11">ATCC 19365 / DSM 765 / NCIMB 8382 / VKM B-1628</strain>
    </source>
</reference>
<dbReference type="InterPro" id="IPR010921">
    <property type="entry name" value="Trp_repressor/repl_initiator"/>
</dbReference>
<dbReference type="GO" id="GO:0005886">
    <property type="term" value="C:plasma membrane"/>
    <property type="evidence" value="ECO:0007669"/>
    <property type="project" value="TreeGrafter"/>
</dbReference>
<feature type="domain" description="AAA+ ATPase" evidence="8">
    <location>
        <begin position="24"/>
        <end position="153"/>
    </location>
</feature>
<dbReference type="EMBL" id="CP003108">
    <property type="protein sequence ID" value="AET68856.1"/>
    <property type="molecule type" value="Genomic_DNA"/>
</dbReference>
<dbReference type="Proteomes" id="UP000006346">
    <property type="component" value="Chromosome"/>
</dbReference>
<dbReference type="GO" id="GO:0005524">
    <property type="term" value="F:ATP binding"/>
    <property type="evidence" value="ECO:0007669"/>
    <property type="project" value="UniProtKB-KW"/>
</dbReference>
<dbReference type="InterPro" id="IPR020591">
    <property type="entry name" value="Chromosome_initiator_DnaA-like"/>
</dbReference>
<dbReference type="Gene3D" id="3.40.50.300">
    <property type="entry name" value="P-loop containing nucleotide triphosphate hydrolases"/>
    <property type="match status" value="1"/>
</dbReference>
<dbReference type="Pfam" id="PF00308">
    <property type="entry name" value="Bac_DnaA"/>
    <property type="match status" value="1"/>
</dbReference>
<dbReference type="Pfam" id="PF08299">
    <property type="entry name" value="Bac_DnaA_C"/>
    <property type="match status" value="1"/>
</dbReference>
<comment type="similarity">
    <text evidence="7">Belongs to the DnaA family.</text>
</comment>
<evidence type="ECO:0000256" key="6">
    <source>
        <dbReference type="ARBA" id="ARBA00023125"/>
    </source>
</evidence>
<dbReference type="InterPro" id="IPR013159">
    <property type="entry name" value="DnaA_C"/>
</dbReference>
<reference evidence="10 11" key="2">
    <citation type="journal article" date="2012" name="J. Bacteriol.">
        <title>Complete genome sequences of Desulfosporosinus orientis DSM765T, Desulfosporosinus youngiae DSM17734T, Desulfosporosinus meridiei DSM13257T, and Desulfosporosinus acidiphilus DSM22704T.</title>
        <authorList>
            <person name="Pester M."/>
            <person name="Brambilla E."/>
            <person name="Alazard D."/>
            <person name="Rattei T."/>
            <person name="Weinmaier T."/>
            <person name="Han J."/>
            <person name="Lucas S."/>
            <person name="Lapidus A."/>
            <person name="Cheng J.F."/>
            <person name="Goodwin L."/>
            <person name="Pitluck S."/>
            <person name="Peters L."/>
            <person name="Ovchinnikova G."/>
            <person name="Teshima H."/>
            <person name="Detter J.C."/>
            <person name="Han C.S."/>
            <person name="Tapia R."/>
            <person name="Land M.L."/>
            <person name="Hauser L."/>
            <person name="Kyrpides N.C."/>
            <person name="Ivanova N.N."/>
            <person name="Pagani I."/>
            <person name="Huntmann M."/>
            <person name="Wei C.L."/>
            <person name="Davenport K.W."/>
            <person name="Daligault H."/>
            <person name="Chain P.S."/>
            <person name="Chen A."/>
            <person name="Mavromatis K."/>
            <person name="Markowitz V."/>
            <person name="Szeto E."/>
            <person name="Mikhailova N."/>
            <person name="Pati A."/>
            <person name="Wagner M."/>
            <person name="Woyke T."/>
            <person name="Ollivier B."/>
            <person name="Klenk H.P."/>
            <person name="Spring S."/>
            <person name="Loy A."/>
        </authorList>
    </citation>
    <scope>NUCLEOTIDE SEQUENCE [LARGE SCALE GENOMIC DNA]</scope>
    <source>
        <strain evidence="11">ATCC 19365 / DSM 765 / NCIMB 8382 / VKM B-1628</strain>
    </source>
</reference>
<dbReference type="Gene3D" id="1.10.1750.10">
    <property type="match status" value="1"/>
</dbReference>
<dbReference type="CDD" id="cd06571">
    <property type="entry name" value="Bac_DnaA_C"/>
    <property type="match status" value="1"/>
</dbReference>
<name>G7WDU9_DESOD</name>
<dbReference type="SMART" id="SM00760">
    <property type="entry name" value="Bac_DnaA_C"/>
    <property type="match status" value="1"/>
</dbReference>
<dbReference type="RefSeq" id="WP_014185664.1">
    <property type="nucleotide sequence ID" value="NC_016584.1"/>
</dbReference>
<keyword evidence="6" id="KW-0238">DNA-binding</keyword>
<evidence type="ECO:0000259" key="8">
    <source>
        <dbReference type="SMART" id="SM00382"/>
    </source>
</evidence>
<evidence type="ECO:0000259" key="9">
    <source>
        <dbReference type="SMART" id="SM00760"/>
    </source>
</evidence>
<evidence type="ECO:0000256" key="4">
    <source>
        <dbReference type="ARBA" id="ARBA00022840"/>
    </source>
</evidence>
<dbReference type="KEGG" id="dor:Desor_3358"/>
<organism evidence="10 11">
    <name type="scientific">Desulfosporosinus orientis (strain ATCC 19365 / DSM 765 / NCIMB 8382 / VKM B-1628 / Singapore I)</name>
    <name type="common">Desulfotomaculum orientis</name>
    <dbReference type="NCBI Taxonomy" id="768706"/>
    <lineage>
        <taxon>Bacteria</taxon>
        <taxon>Bacillati</taxon>
        <taxon>Bacillota</taxon>
        <taxon>Clostridia</taxon>
        <taxon>Eubacteriales</taxon>
        <taxon>Desulfitobacteriaceae</taxon>
        <taxon>Desulfosporosinus</taxon>
    </lineage>
</organism>
<keyword evidence="2 7" id="KW-0235">DNA replication</keyword>
<evidence type="ECO:0000313" key="10">
    <source>
        <dbReference type="EMBL" id="AET68856.1"/>
    </source>
</evidence>
<evidence type="ECO:0000256" key="2">
    <source>
        <dbReference type="ARBA" id="ARBA00022705"/>
    </source>
</evidence>
<evidence type="ECO:0000313" key="11">
    <source>
        <dbReference type="Proteomes" id="UP000006346"/>
    </source>
</evidence>
<dbReference type="STRING" id="768706.Desor_3358"/>
<dbReference type="PRINTS" id="PR00051">
    <property type="entry name" value="DNAA"/>
</dbReference>
<evidence type="ECO:0000256" key="5">
    <source>
        <dbReference type="ARBA" id="ARBA00023121"/>
    </source>
</evidence>
<dbReference type="AlphaFoldDB" id="G7WDU9"/>
<dbReference type="HOGENOM" id="CLU_026910_3_2_9"/>
<keyword evidence="11" id="KW-1185">Reference proteome</keyword>
<accession>G7WDU9</accession>
<dbReference type="PANTHER" id="PTHR30050">
    <property type="entry name" value="CHROMOSOMAL REPLICATION INITIATOR PROTEIN DNAA"/>
    <property type="match status" value="1"/>
</dbReference>
<dbReference type="InterPro" id="IPR027417">
    <property type="entry name" value="P-loop_NTPase"/>
</dbReference>
<proteinExistence type="inferred from homology"/>
<evidence type="ECO:0000256" key="1">
    <source>
        <dbReference type="ARBA" id="ARBA00022490"/>
    </source>
</evidence>
<dbReference type="SUPFAM" id="SSF52540">
    <property type="entry name" value="P-loop containing nucleoside triphosphate hydrolases"/>
    <property type="match status" value="1"/>
</dbReference>
<dbReference type="GO" id="GO:0006275">
    <property type="term" value="P:regulation of DNA replication"/>
    <property type="evidence" value="ECO:0007669"/>
    <property type="project" value="InterPro"/>
</dbReference>
<protein>
    <submittedName>
        <fullName evidence="10">ATPase involved in DNA replication initiation</fullName>
    </submittedName>
</protein>
<dbReference type="GO" id="GO:0003688">
    <property type="term" value="F:DNA replication origin binding"/>
    <property type="evidence" value="ECO:0007669"/>
    <property type="project" value="TreeGrafter"/>
</dbReference>
<keyword evidence="3" id="KW-0547">Nucleotide-binding</keyword>
<dbReference type="PATRIC" id="fig|768706.3.peg.3387"/>
<sequence length="332" mass="38271">MNWFISEFNSFAFRFIKKYNLAKAPEVTLIYGPRGVGKSTLLQELYLREINEGKLLTDARLFARQYAYAAQDDKLHPFRKRHRSLSLLLLDDLQLIEGKAKTIEELHYTYENIIEHGGKLVLTVEGELPALDFLGERLASRFSGGAILPINSPQDYEIKAFLEYYTHEIRIIVDDLVLKSISEQVKNLVDAKMHIKKFLQYAEIHEDELGFPCFQAYWEEQEVKRQETADPVNIIRNVSKVMGIPAEEMVSISRKATVNTAREMAIYCIRTLCSLSYPAIAGYFNRNHNTIMMSCKKMEEKLSKDQELKNTFNLVLSTFKTKKPENSSGFSD</sequence>
<dbReference type="SMART" id="SM00382">
    <property type="entry name" value="AAA"/>
    <property type="match status" value="1"/>
</dbReference>
<keyword evidence="4" id="KW-0067">ATP-binding</keyword>
<evidence type="ECO:0000256" key="3">
    <source>
        <dbReference type="ARBA" id="ARBA00022741"/>
    </source>
</evidence>
<dbReference type="OrthoDB" id="9807019at2"/>
<dbReference type="GO" id="GO:0006270">
    <property type="term" value="P:DNA replication initiation"/>
    <property type="evidence" value="ECO:0007669"/>
    <property type="project" value="InterPro"/>
</dbReference>
<dbReference type="SUPFAM" id="SSF48295">
    <property type="entry name" value="TrpR-like"/>
    <property type="match status" value="1"/>
</dbReference>
<feature type="domain" description="Chromosomal replication initiator DnaA C-terminal" evidence="9">
    <location>
        <begin position="230"/>
        <end position="298"/>
    </location>
</feature>
<dbReference type="GO" id="GO:0008289">
    <property type="term" value="F:lipid binding"/>
    <property type="evidence" value="ECO:0007669"/>
    <property type="project" value="UniProtKB-KW"/>
</dbReference>
<evidence type="ECO:0000256" key="7">
    <source>
        <dbReference type="RuleBase" id="RU004227"/>
    </source>
</evidence>